<comment type="caution">
    <text evidence="2">The sequence shown here is derived from an EMBL/GenBank/DDBJ whole genome shotgun (WGS) entry which is preliminary data.</text>
</comment>
<proteinExistence type="predicted"/>
<organism evidence="2 3">
    <name type="scientific">Protopolystoma xenopodis</name>
    <dbReference type="NCBI Taxonomy" id="117903"/>
    <lineage>
        <taxon>Eukaryota</taxon>
        <taxon>Metazoa</taxon>
        <taxon>Spiralia</taxon>
        <taxon>Lophotrochozoa</taxon>
        <taxon>Platyhelminthes</taxon>
        <taxon>Monogenea</taxon>
        <taxon>Polyopisthocotylea</taxon>
        <taxon>Polystomatidea</taxon>
        <taxon>Polystomatidae</taxon>
        <taxon>Protopolystoma</taxon>
    </lineage>
</organism>
<accession>A0A3S5A5B5</accession>
<evidence type="ECO:0000313" key="2">
    <source>
        <dbReference type="EMBL" id="VEL07425.1"/>
    </source>
</evidence>
<name>A0A3S5A5B5_9PLAT</name>
<feature type="compositionally biased region" description="Low complexity" evidence="1">
    <location>
        <begin position="164"/>
        <end position="190"/>
    </location>
</feature>
<reference evidence="2" key="1">
    <citation type="submission" date="2018-11" db="EMBL/GenBank/DDBJ databases">
        <authorList>
            <consortium name="Pathogen Informatics"/>
        </authorList>
    </citation>
    <scope>NUCLEOTIDE SEQUENCE</scope>
</reference>
<evidence type="ECO:0000256" key="1">
    <source>
        <dbReference type="SAM" id="MobiDB-lite"/>
    </source>
</evidence>
<feature type="region of interest" description="Disordered" evidence="1">
    <location>
        <begin position="164"/>
        <end position="204"/>
    </location>
</feature>
<evidence type="ECO:0000313" key="3">
    <source>
        <dbReference type="Proteomes" id="UP000784294"/>
    </source>
</evidence>
<gene>
    <name evidence="2" type="ORF">PXEA_LOCUS865</name>
</gene>
<protein>
    <submittedName>
        <fullName evidence="2">Uncharacterized protein</fullName>
    </submittedName>
</protein>
<keyword evidence="3" id="KW-1185">Reference proteome</keyword>
<dbReference type="Proteomes" id="UP000784294">
    <property type="component" value="Unassembled WGS sequence"/>
</dbReference>
<dbReference type="EMBL" id="CAAALY010001706">
    <property type="protein sequence ID" value="VEL07425.1"/>
    <property type="molecule type" value="Genomic_DNA"/>
</dbReference>
<sequence length="262" mass="28392">MDPEVYGSAISYAAVARRLASDLTFSSGIGTGIDVSSRLSQQDLSRIARIKLGTHQSTPLNPHHLHSLLPYFCSVCRLRYQISGILPSKPRGPLLVVSRRRAKSQPTVEDGRQISGELSGKRLASDYYLGLFAFSSCCSSSSPSQALGSATSRSCSLESLLPCETSSSTSSSYSCSSSSSYTSASSNCTSPLSVTDSMDDETWEPRESKGAVAFKIPGKGPSNVRNLTNRNSSSRLLNYPFPRLWENDDDSINFSEYALIHF</sequence>
<dbReference type="AlphaFoldDB" id="A0A3S5A5B5"/>